<dbReference type="GO" id="GO:0016301">
    <property type="term" value="F:kinase activity"/>
    <property type="evidence" value="ECO:0007669"/>
    <property type="project" value="UniProtKB-KW"/>
</dbReference>
<keyword evidence="1" id="KW-0547">Nucleotide-binding</keyword>
<dbReference type="EC" id="2.7.1.170" evidence="1"/>
<dbReference type="InterPro" id="IPR043129">
    <property type="entry name" value="ATPase_NBD"/>
</dbReference>
<comment type="similarity">
    <text evidence="1">Belongs to the anhydro-N-acetylmuramic acid kinase family.</text>
</comment>
<organism evidence="2 3">
    <name type="scientific">Moraxella equi</name>
    <dbReference type="NCBI Taxonomy" id="60442"/>
    <lineage>
        <taxon>Bacteria</taxon>
        <taxon>Pseudomonadati</taxon>
        <taxon>Pseudomonadota</taxon>
        <taxon>Gammaproteobacteria</taxon>
        <taxon>Moraxellales</taxon>
        <taxon>Moraxellaceae</taxon>
        <taxon>Moraxella</taxon>
    </lineage>
</organism>
<comment type="function">
    <text evidence="1">Catalyzes the specific phosphorylation of 1,6-anhydro-N-acetylmuramic acid (anhMurNAc) with the simultaneous cleavage of the 1,6-anhydro ring, generating MurNAc-6-P. Is required for the utilization of anhMurNAc either imported from the medium or derived from its own cell wall murein, and thus plays a role in cell wall recycling.</text>
</comment>
<comment type="pathway">
    <text evidence="1">Amino-sugar metabolism; 1,6-anhydro-N-acetylmuramate degradation.</text>
</comment>
<sequence length="406" mass="44350">MAMTADFDDFLDKLAVHDSQCNMLDNSQDGLYIGMMSGTSLDALDVVLCQFDDTDGFLKVDLVATHSKAFPKELHQILTALCTPNGTNALAQGEFEKFSELDFWGLASRLYGELSAQAVMELLEKAGILPDEVIAIGIHGQTVRHRPEWRFSLQLLDPNILAERTGITVVSDFRRRDMAVGGQGAPLVPAFHRAVFGWGVVVLNLGGIANITVLNANLDEQVIGYDTGVANLLMDGWTARHLGQSYDKNGDWARGGKIDVPLIDELLKHPFLSQSAPKSTGREEFNLDWLDSILTNFDTSPQDVQATLCEFTALTAGCEIGKFDKQIDHLYVCGGGAYNGYLLERLQVHLANWQINTTEVVGISPTWVESACFAWLARQTILGQPANLPSVTGADKEVVLGTVCFG</sequence>
<name>A0ABX3NLP1_9GAMM</name>
<keyword evidence="1" id="KW-0119">Carbohydrate metabolism</keyword>
<comment type="pathway">
    <text evidence="1">Cell wall biogenesis; peptidoglycan recycling.</text>
</comment>
<dbReference type="PANTHER" id="PTHR30605:SF0">
    <property type="entry name" value="ANHYDRO-N-ACETYLMURAMIC ACID KINASE"/>
    <property type="match status" value="1"/>
</dbReference>
<protein>
    <recommendedName>
        <fullName evidence="1">Anhydro-N-acetylmuramic acid kinase</fullName>
        <ecNumber evidence="1">2.7.1.170</ecNumber>
    </recommendedName>
    <alternativeName>
        <fullName evidence="1">AnhMurNAc kinase</fullName>
    </alternativeName>
</protein>
<dbReference type="SUPFAM" id="SSF53067">
    <property type="entry name" value="Actin-like ATPase domain"/>
    <property type="match status" value="1"/>
</dbReference>
<keyword evidence="1" id="KW-0808">Transferase</keyword>
<proteinExistence type="inferred from homology"/>
<dbReference type="PANTHER" id="PTHR30605">
    <property type="entry name" value="ANHYDRO-N-ACETYLMURAMIC ACID KINASE"/>
    <property type="match status" value="1"/>
</dbReference>
<dbReference type="Gene3D" id="3.30.420.40">
    <property type="match status" value="2"/>
</dbReference>
<gene>
    <name evidence="1" type="primary">anmK</name>
    <name evidence="2" type="ORF">B5J93_06490</name>
</gene>
<keyword evidence="1 2" id="KW-0418">Kinase</keyword>
<comment type="catalytic activity">
    <reaction evidence="1">
        <text>1,6-anhydro-N-acetyl-beta-muramate + ATP + H2O = N-acetyl-D-muramate 6-phosphate + ADP + H(+)</text>
        <dbReference type="Rhea" id="RHEA:24952"/>
        <dbReference type="ChEBI" id="CHEBI:15377"/>
        <dbReference type="ChEBI" id="CHEBI:15378"/>
        <dbReference type="ChEBI" id="CHEBI:30616"/>
        <dbReference type="ChEBI" id="CHEBI:58690"/>
        <dbReference type="ChEBI" id="CHEBI:58722"/>
        <dbReference type="ChEBI" id="CHEBI:456216"/>
        <dbReference type="EC" id="2.7.1.170"/>
    </reaction>
</comment>
<feature type="binding site" evidence="1">
    <location>
        <begin position="38"/>
        <end position="45"/>
    </location>
    <ligand>
        <name>ATP</name>
        <dbReference type="ChEBI" id="CHEBI:30616"/>
    </ligand>
</feature>
<keyword evidence="3" id="KW-1185">Reference proteome</keyword>
<evidence type="ECO:0000256" key="1">
    <source>
        <dbReference type="HAMAP-Rule" id="MF_01270"/>
    </source>
</evidence>
<dbReference type="EMBL" id="MXAP01000062">
    <property type="protein sequence ID" value="OPH38327.1"/>
    <property type="molecule type" value="Genomic_DNA"/>
</dbReference>
<keyword evidence="1" id="KW-0067">ATP-binding</keyword>
<dbReference type="InterPro" id="IPR005338">
    <property type="entry name" value="Anhydro_N_Ac-Mur_kinase"/>
</dbReference>
<dbReference type="Proteomes" id="UP000190777">
    <property type="component" value="Unassembled WGS sequence"/>
</dbReference>
<evidence type="ECO:0000313" key="2">
    <source>
        <dbReference type="EMBL" id="OPH38327.1"/>
    </source>
</evidence>
<evidence type="ECO:0000313" key="3">
    <source>
        <dbReference type="Proteomes" id="UP000190777"/>
    </source>
</evidence>
<dbReference type="Pfam" id="PF03702">
    <property type="entry name" value="AnmK"/>
    <property type="match status" value="1"/>
</dbReference>
<accession>A0ABX3NLP1</accession>
<dbReference type="CDD" id="cd24050">
    <property type="entry name" value="ASKHA_NBD_ANMK"/>
    <property type="match status" value="1"/>
</dbReference>
<reference evidence="2 3" key="1">
    <citation type="submission" date="2017-03" db="EMBL/GenBank/DDBJ databases">
        <title>Draft genome sequence of Moraxella equi CCUG 4950T type strain.</title>
        <authorList>
            <person name="Salva-Serra F."/>
            <person name="Engstrom-Jakobsson H."/>
            <person name="Thorell K."/>
            <person name="Jaen-Luchoro D."/>
            <person name="Gonzales-Siles L."/>
            <person name="Karlsson R."/>
            <person name="Yazdan S."/>
            <person name="Boulund F."/>
            <person name="Johnning A."/>
            <person name="Engstrand L."/>
            <person name="Kristiansson E."/>
            <person name="Moore E."/>
        </authorList>
    </citation>
    <scope>NUCLEOTIDE SEQUENCE [LARGE SCALE GENOMIC DNA]</scope>
    <source>
        <strain evidence="2 3">CCUG 4950</strain>
    </source>
</reference>
<dbReference type="NCBIfam" id="NF007139">
    <property type="entry name" value="PRK09585.1-3"/>
    <property type="match status" value="1"/>
</dbReference>
<comment type="caution">
    <text evidence="2">The sequence shown here is derived from an EMBL/GenBank/DDBJ whole genome shotgun (WGS) entry which is preliminary data.</text>
</comment>
<dbReference type="HAMAP" id="MF_01270">
    <property type="entry name" value="AnhMurNAc_kinase"/>
    <property type="match status" value="1"/>
</dbReference>